<gene>
    <name evidence="4" type="ORF">Dace_0217</name>
</gene>
<dbReference type="InterPro" id="IPR019734">
    <property type="entry name" value="TPR_rpt"/>
</dbReference>
<protein>
    <submittedName>
        <fullName evidence="4">TPR repeat</fullName>
    </submittedName>
</protein>
<keyword evidence="5" id="KW-1185">Reference proteome</keyword>
<dbReference type="PANTHER" id="PTHR44943">
    <property type="entry name" value="CELLULOSE SYNTHASE OPERON PROTEIN C"/>
    <property type="match status" value="1"/>
</dbReference>
<dbReference type="InterPro" id="IPR051685">
    <property type="entry name" value="Ycf3/AcsC/BcsC/TPR_MFPF"/>
</dbReference>
<evidence type="ECO:0000256" key="3">
    <source>
        <dbReference type="PROSITE-ProRule" id="PRU00339"/>
    </source>
</evidence>
<dbReference type="Pfam" id="PF13174">
    <property type="entry name" value="TPR_6"/>
    <property type="match status" value="1"/>
</dbReference>
<organism evidence="4 5">
    <name type="scientific">Desulfuromonas acetoxidans (strain DSM 684 / 11070)</name>
    <dbReference type="NCBI Taxonomy" id="281689"/>
    <lineage>
        <taxon>Bacteria</taxon>
        <taxon>Pseudomonadati</taxon>
        <taxon>Thermodesulfobacteriota</taxon>
        <taxon>Desulfuromonadia</taxon>
        <taxon>Desulfuromonadales</taxon>
        <taxon>Desulfuromonadaceae</taxon>
        <taxon>Desulfuromonas</taxon>
    </lineage>
</organism>
<evidence type="ECO:0000313" key="5">
    <source>
        <dbReference type="Proteomes" id="UP000005695"/>
    </source>
</evidence>
<dbReference type="EMBL" id="AAEW02000034">
    <property type="protein sequence ID" value="EAT14304.1"/>
    <property type="molecule type" value="Genomic_DNA"/>
</dbReference>
<reference evidence="4" key="1">
    <citation type="submission" date="2006-05" db="EMBL/GenBank/DDBJ databases">
        <title>Annotation of the draft genome assembly of Desulfuromonas acetoxidans DSM 684.</title>
        <authorList>
            <consortium name="US DOE Joint Genome Institute (JGI-ORNL)"/>
            <person name="Larimer F."/>
            <person name="Land M."/>
            <person name="Hauser L."/>
        </authorList>
    </citation>
    <scope>NUCLEOTIDE SEQUENCE [LARGE SCALE GENOMIC DNA]</scope>
    <source>
        <strain evidence="4">DSM 684</strain>
    </source>
</reference>
<evidence type="ECO:0000256" key="2">
    <source>
        <dbReference type="ARBA" id="ARBA00022803"/>
    </source>
</evidence>
<feature type="repeat" description="TPR" evidence="3">
    <location>
        <begin position="583"/>
        <end position="616"/>
    </location>
</feature>
<keyword evidence="2 3" id="KW-0802">TPR repeat</keyword>
<dbReference type="PANTHER" id="PTHR44943:SF4">
    <property type="entry name" value="TPR REPEAT-CONTAINING PROTEIN MJ0798"/>
    <property type="match status" value="1"/>
</dbReference>
<sequence length="718" mass="80400">MANKDKILAAAQKHLQKNNLARAVKEYLKVLKIDDRDVRSRQKLAELYSRLGKTEEALTEYETVAAHYAENTFYLKAIAVYKQMQKLDPQNTAYTLKLAKLNEQQGLVGNALSEYRVLLQHHQQYQEHDEAIKVLLRMQELDPENITIGMQTAEFYAKIDKTDEAIQAFEKVEQRIHDLGNYKQLQKFYERFTEVWPDNLGVKVNYGTAMVEFGEPLGGVQFLTNLQRQHPQDLTVLSALARGYHACSDFSHELECLQKLVQAEPDNLDYWLRLYQASVDVEQYELTLSSLEKKRQAFFAAERVAELKPFYEKMYEVFPDNKELLPSLHAVYEYLGEGEKLFNVLSTEDSTGEDLFAGGGEDDFAAGDDFAGGDVNAFDTVSFDEVTPSVSDESSSDDSVEFDELEFDLVDDAQGEGDETSFDDISFDISDDDSSGGSAPVDIQTDLEEADFYLQQGLLDEAEQVCKRLAQACPGNAEIQQRLDAIASQRQGDKPEAAVQADVQPTKAPVQVQAADSDESFDLDMVIDDSFVAPLENVDLNMGEEDIDSSLEGSLGQATTDDGVHDLADSQRGVQTVIGDEDTESAYNLGVAYKEMGLYDDAIAEFDKAIRSPLRKIDSLTLKAACYIDQQKFDQAEDVLTQGLSDSLLSTKDRVVLYYETGLLYEAWHRYADALASYQVVADNDATFRDVSIKIIELKELVDDDSGSAQGESRVSYL</sequence>
<name>Q1JVP5_DESA6</name>
<keyword evidence="1" id="KW-0677">Repeat</keyword>
<dbReference type="InterPro" id="IPR011990">
    <property type="entry name" value="TPR-like_helical_dom_sf"/>
</dbReference>
<dbReference type="Proteomes" id="UP000005695">
    <property type="component" value="Unassembled WGS sequence"/>
</dbReference>
<dbReference type="PROSITE" id="PS50005">
    <property type="entry name" value="TPR"/>
    <property type="match status" value="1"/>
</dbReference>
<accession>Q1JVP5</accession>
<dbReference type="AlphaFoldDB" id="Q1JVP5"/>
<evidence type="ECO:0000313" key="4">
    <source>
        <dbReference type="EMBL" id="EAT14304.1"/>
    </source>
</evidence>
<dbReference type="Gene3D" id="1.25.40.10">
    <property type="entry name" value="Tetratricopeptide repeat domain"/>
    <property type="match status" value="3"/>
</dbReference>
<evidence type="ECO:0000256" key="1">
    <source>
        <dbReference type="ARBA" id="ARBA00022737"/>
    </source>
</evidence>
<comment type="caution">
    <text evidence="4">The sequence shown here is derived from an EMBL/GenBank/DDBJ whole genome shotgun (WGS) entry which is preliminary data.</text>
</comment>
<dbReference type="RefSeq" id="WP_006003034.1">
    <property type="nucleotide sequence ID" value="NZ_AAEW02000034.1"/>
</dbReference>
<dbReference type="SMART" id="SM00028">
    <property type="entry name" value="TPR"/>
    <property type="match status" value="6"/>
</dbReference>
<reference evidence="4" key="2">
    <citation type="submission" date="2006-05" db="EMBL/GenBank/DDBJ databases">
        <title>Sequencing of the draft genome and assembly of Desulfuromonas acetoxidans DSM 684.</title>
        <authorList>
            <consortium name="US DOE Joint Genome Institute (JGI-PGF)"/>
            <person name="Copeland A."/>
            <person name="Lucas S."/>
            <person name="Lapidus A."/>
            <person name="Barry K."/>
            <person name="Detter J.C."/>
            <person name="Glavina del Rio T."/>
            <person name="Hammon N."/>
            <person name="Israni S."/>
            <person name="Dalin E."/>
            <person name="Tice H."/>
            <person name="Bruce D."/>
            <person name="Pitluck S."/>
            <person name="Richardson P."/>
        </authorList>
    </citation>
    <scope>NUCLEOTIDE SEQUENCE [LARGE SCALE GENOMIC DNA]</scope>
    <source>
        <strain evidence="4">DSM 684</strain>
    </source>
</reference>
<dbReference type="Pfam" id="PF12895">
    <property type="entry name" value="ANAPC3"/>
    <property type="match status" value="1"/>
</dbReference>
<proteinExistence type="predicted"/>
<dbReference type="OrthoDB" id="5482461at2"/>
<dbReference type="SUPFAM" id="SSF48452">
    <property type="entry name" value="TPR-like"/>
    <property type="match status" value="2"/>
</dbReference>